<gene>
    <name evidence="1" type="ORF">B5M45_29015</name>
</gene>
<dbReference type="Proteomes" id="UP000193040">
    <property type="component" value="Unassembled WGS sequence"/>
</dbReference>
<sequence length="68" mass="7006">GLADRRLRAAAVSCVAIAADKAPVDLTDAMQRLLADVERGRCPGDGFSDQVIDSGIAATVSHLAQGEL</sequence>
<protein>
    <submittedName>
        <fullName evidence="1">Glutamate--cysteine ligase</fullName>
    </submittedName>
</protein>
<dbReference type="GO" id="GO:0016874">
    <property type="term" value="F:ligase activity"/>
    <property type="evidence" value="ECO:0007669"/>
    <property type="project" value="UniProtKB-KW"/>
</dbReference>
<organism evidence="1 2">
    <name type="scientific">Mycobacterium simiae</name>
    <name type="common">Mycobacterium habana</name>
    <dbReference type="NCBI Taxonomy" id="1784"/>
    <lineage>
        <taxon>Bacteria</taxon>
        <taxon>Bacillati</taxon>
        <taxon>Actinomycetota</taxon>
        <taxon>Actinomycetes</taxon>
        <taxon>Mycobacteriales</taxon>
        <taxon>Mycobacteriaceae</taxon>
        <taxon>Mycobacterium</taxon>
        <taxon>Mycobacterium simiae complex</taxon>
    </lineage>
</organism>
<reference evidence="1 2" key="1">
    <citation type="submission" date="2017-03" db="EMBL/GenBank/DDBJ databases">
        <title>Genomic insights into Mycobacterium simiae human colonization.</title>
        <authorList>
            <person name="Steffani J.L."/>
            <person name="Brunck M.E."/>
            <person name="Cruz E."/>
            <person name="Montiel R."/>
            <person name="Barona F."/>
        </authorList>
    </citation>
    <scope>NUCLEOTIDE SEQUENCE [LARGE SCALE GENOMIC DNA]</scope>
    <source>
        <strain evidence="1 2">MsiGto</strain>
    </source>
</reference>
<feature type="non-terminal residue" evidence="1">
    <location>
        <position position="1"/>
    </location>
</feature>
<name>A0A1X0XJV3_MYCSI</name>
<dbReference type="EMBL" id="MZZM01000041">
    <property type="protein sequence ID" value="ORJ53143.1"/>
    <property type="molecule type" value="Genomic_DNA"/>
</dbReference>
<evidence type="ECO:0000313" key="2">
    <source>
        <dbReference type="Proteomes" id="UP000193040"/>
    </source>
</evidence>
<comment type="caution">
    <text evidence="1">The sequence shown here is derived from an EMBL/GenBank/DDBJ whole genome shotgun (WGS) entry which is preliminary data.</text>
</comment>
<accession>A0A1X0XJV3</accession>
<proteinExistence type="predicted"/>
<evidence type="ECO:0000313" key="1">
    <source>
        <dbReference type="EMBL" id="ORJ53143.1"/>
    </source>
</evidence>
<keyword evidence="2" id="KW-1185">Reference proteome</keyword>
<keyword evidence="1" id="KW-0436">Ligase</keyword>
<dbReference type="AlphaFoldDB" id="A0A1X0XJV3"/>